<comment type="caution">
    <text evidence="1">The sequence shown here is derived from an EMBL/GenBank/DDBJ whole genome shotgun (WGS) entry which is preliminary data.</text>
</comment>
<accession>A0A5B7FLB6</accession>
<name>A0A5B7FLB6_PORTR</name>
<dbReference type="AlphaFoldDB" id="A0A5B7FLB6"/>
<keyword evidence="2" id="KW-1185">Reference proteome</keyword>
<gene>
    <name evidence="1" type="ORF">E2C01_041988</name>
</gene>
<sequence length="78" mass="8395">MTATILCNPCSVCKDPFKLTPAVVQPWTRERRGRWAQGSGPHDASSRLKQCQTQAAAGQVRLSCPTTTTSSPPPLTGR</sequence>
<organism evidence="1 2">
    <name type="scientific">Portunus trituberculatus</name>
    <name type="common">Swimming crab</name>
    <name type="synonym">Neptunus trituberculatus</name>
    <dbReference type="NCBI Taxonomy" id="210409"/>
    <lineage>
        <taxon>Eukaryota</taxon>
        <taxon>Metazoa</taxon>
        <taxon>Ecdysozoa</taxon>
        <taxon>Arthropoda</taxon>
        <taxon>Crustacea</taxon>
        <taxon>Multicrustacea</taxon>
        <taxon>Malacostraca</taxon>
        <taxon>Eumalacostraca</taxon>
        <taxon>Eucarida</taxon>
        <taxon>Decapoda</taxon>
        <taxon>Pleocyemata</taxon>
        <taxon>Brachyura</taxon>
        <taxon>Eubrachyura</taxon>
        <taxon>Portunoidea</taxon>
        <taxon>Portunidae</taxon>
        <taxon>Portuninae</taxon>
        <taxon>Portunus</taxon>
    </lineage>
</organism>
<reference evidence="1 2" key="1">
    <citation type="submission" date="2019-05" db="EMBL/GenBank/DDBJ databases">
        <title>Another draft genome of Portunus trituberculatus and its Hox gene families provides insights of decapod evolution.</title>
        <authorList>
            <person name="Jeong J.-H."/>
            <person name="Song I."/>
            <person name="Kim S."/>
            <person name="Choi T."/>
            <person name="Kim D."/>
            <person name="Ryu S."/>
            <person name="Kim W."/>
        </authorList>
    </citation>
    <scope>NUCLEOTIDE SEQUENCE [LARGE SCALE GENOMIC DNA]</scope>
    <source>
        <tissue evidence="1">Muscle</tissue>
    </source>
</reference>
<dbReference type="Proteomes" id="UP000324222">
    <property type="component" value="Unassembled WGS sequence"/>
</dbReference>
<evidence type="ECO:0000313" key="1">
    <source>
        <dbReference type="EMBL" id="MPC48221.1"/>
    </source>
</evidence>
<evidence type="ECO:0000313" key="2">
    <source>
        <dbReference type="Proteomes" id="UP000324222"/>
    </source>
</evidence>
<protein>
    <submittedName>
        <fullName evidence="1">Uncharacterized protein</fullName>
    </submittedName>
</protein>
<proteinExistence type="predicted"/>
<dbReference type="EMBL" id="VSRR010008165">
    <property type="protein sequence ID" value="MPC48221.1"/>
    <property type="molecule type" value="Genomic_DNA"/>
</dbReference>